<evidence type="ECO:0000256" key="9">
    <source>
        <dbReference type="ARBA" id="ARBA00023118"/>
    </source>
</evidence>
<dbReference type="NCBIfam" id="TIGR01587">
    <property type="entry name" value="cas3_core"/>
    <property type="match status" value="1"/>
</dbReference>
<dbReference type="PROSITE" id="PS51643">
    <property type="entry name" value="HD_CAS3"/>
    <property type="match status" value="1"/>
</dbReference>
<evidence type="ECO:0000259" key="11">
    <source>
        <dbReference type="PROSITE" id="PS51194"/>
    </source>
</evidence>
<keyword evidence="5" id="KW-0547">Nucleotide-binding</keyword>
<dbReference type="Proteomes" id="UP001431181">
    <property type="component" value="Unassembled WGS sequence"/>
</dbReference>
<dbReference type="InterPro" id="IPR038257">
    <property type="entry name" value="CRISPR-assoc_Cas3_HD_sf"/>
</dbReference>
<evidence type="ECO:0000256" key="5">
    <source>
        <dbReference type="ARBA" id="ARBA00022741"/>
    </source>
</evidence>
<evidence type="ECO:0000256" key="4">
    <source>
        <dbReference type="ARBA" id="ARBA00022723"/>
    </source>
</evidence>
<evidence type="ECO:0000256" key="1">
    <source>
        <dbReference type="ARBA" id="ARBA00006847"/>
    </source>
</evidence>
<keyword evidence="7" id="KW-0347">Helicase</keyword>
<proteinExistence type="inferred from homology"/>
<dbReference type="PANTHER" id="PTHR47963:SF9">
    <property type="entry name" value="CRISPR-ASSOCIATED ENDONUCLEASE_HELICASE CAS3"/>
    <property type="match status" value="1"/>
</dbReference>
<dbReference type="SMART" id="SM00487">
    <property type="entry name" value="DEXDc"/>
    <property type="match status" value="1"/>
</dbReference>
<gene>
    <name evidence="13" type="primary">cas3</name>
    <name evidence="13" type="ORF">ONZ52_09960</name>
</gene>
<evidence type="ECO:0000259" key="12">
    <source>
        <dbReference type="PROSITE" id="PS51643"/>
    </source>
</evidence>
<dbReference type="PANTHER" id="PTHR47963">
    <property type="entry name" value="DEAD-BOX ATP-DEPENDENT RNA HELICASE 47, MITOCHONDRIAL"/>
    <property type="match status" value="1"/>
</dbReference>
<dbReference type="InterPro" id="IPR027417">
    <property type="entry name" value="P-loop_NTPase"/>
</dbReference>
<dbReference type="InterPro" id="IPR054712">
    <property type="entry name" value="Cas3-like_dom"/>
</dbReference>
<keyword evidence="4" id="KW-0479">Metal-binding</keyword>
<dbReference type="Pfam" id="PF18019">
    <property type="entry name" value="Cas3_HD"/>
    <property type="match status" value="1"/>
</dbReference>
<dbReference type="Gene3D" id="3.40.50.300">
    <property type="entry name" value="P-loop containing nucleotide triphosphate hydrolases"/>
    <property type="match status" value="2"/>
</dbReference>
<evidence type="ECO:0000256" key="3">
    <source>
        <dbReference type="ARBA" id="ARBA00022722"/>
    </source>
</evidence>
<dbReference type="NCBIfam" id="NF007248">
    <property type="entry name" value="PRK09694.1"/>
    <property type="match status" value="1"/>
</dbReference>
<dbReference type="PROSITE" id="PS51192">
    <property type="entry name" value="HELICASE_ATP_BIND_1"/>
    <property type="match status" value="1"/>
</dbReference>
<sequence>MSEKKLAIKEALSLISKYWGKARSSSDEGDPYHLLPFHCLDVTAVAAYWWDHSFVMRNRFVQGNDLPEEQVRAWVLFFIALHDLGKFDIRFQCKADSVWILLNPDDKPVQRPSYTACKGFDHGRAGLYWFVEDSQPTSSMAMGSLDFLLSAPLEHPYQEWFSWLEAVTGHHGYIVRRENVNNLMLAEYPQLAERDKLARQAWLKVLEALFLEPVGLSLEYIPPAPSSLLAAFCSISDWLGSWISEDTFLYRASPCDSLGALRDYFQEKYKRDAALVIARSGLIKESRPYGGVASLLKQGYEPRQLQVLVDHLPIASGLTQVEGPTGSGKTELALAYAWRLLEAGLADSIVFALPTQATANAMLSRLGSLADKLFDQPNIILAHGNSRFNEEFKAIKQRGGNVQQQEEAWAQCCEWLTQSRKRVFLGQIGVCTIDQVLVSVLPVRHRFIRGFVGRSILIVDEVHAYSTYMYGLLEEVLKQQARAGGSAILLSATLPKHQKRQLMATYGEVELEIPEAYPLVSWKGSDKARFWDLEKTPEHQPNPISLTLEPYYSEQLIPTHELLERMVDAVEQEGAQVCLICNLVDVAQQVYEQLKALTHHEVILFHSRFTLIDRQAIEEKVLSYFGPDGNRSVGRILVSTQVVEQSLDLDFDWQITQLCPVDLLFQRFGRVHRHKRDNRPKSFPEPKATVLLPKEESYGGSGVIYSNTVVMWRTQQHIEALGQSSLQFPPAYRDWIEPIYQKELKGDEPEWVRLGYEEFKKKEFINRGLARQMLEWAKEAVPHKDDEANIRAVTRDGDMSLPVIPYIETAQGKQLLDGKVLERIPEFEKQEAQILNRVNVPSTWKDLFLQKADEEGLIWLPGQRLGDVFEFKGKKGVKFVYSQEKGLEKQQ</sequence>
<dbReference type="Pfam" id="PF00270">
    <property type="entry name" value="DEAD"/>
    <property type="match status" value="1"/>
</dbReference>
<dbReference type="InterPro" id="IPR011545">
    <property type="entry name" value="DEAD/DEAH_box_helicase_dom"/>
</dbReference>
<dbReference type="SUPFAM" id="SSF52540">
    <property type="entry name" value="P-loop containing nucleoside triphosphate hydrolases"/>
    <property type="match status" value="1"/>
</dbReference>
<evidence type="ECO:0000313" key="13">
    <source>
        <dbReference type="EMBL" id="MCW4629269.1"/>
    </source>
</evidence>
<dbReference type="CDD" id="cd09641">
    <property type="entry name" value="Cas3''_I"/>
    <property type="match status" value="1"/>
</dbReference>
<organism evidence="13 14">
    <name type="scientific">Marinomonas rhodophyticola</name>
    <dbReference type="NCBI Taxonomy" id="2992803"/>
    <lineage>
        <taxon>Bacteria</taxon>
        <taxon>Pseudomonadati</taxon>
        <taxon>Pseudomonadota</taxon>
        <taxon>Gammaproteobacteria</taxon>
        <taxon>Oceanospirillales</taxon>
        <taxon>Oceanospirillaceae</taxon>
        <taxon>Marinomonas</taxon>
    </lineage>
</organism>
<dbReference type="SMART" id="SM00490">
    <property type="entry name" value="HELICc"/>
    <property type="match status" value="1"/>
</dbReference>
<feature type="domain" description="Helicase ATP-binding" evidence="10">
    <location>
        <begin position="321"/>
        <end position="512"/>
    </location>
</feature>
<dbReference type="PROSITE" id="PS51194">
    <property type="entry name" value="HELICASE_CTER"/>
    <property type="match status" value="1"/>
</dbReference>
<feature type="domain" description="Helicase C-terminal" evidence="11">
    <location>
        <begin position="562"/>
        <end position="736"/>
    </location>
</feature>
<dbReference type="RefSeq" id="WP_265218454.1">
    <property type="nucleotide sequence ID" value="NZ_JAPEUL010000007.1"/>
</dbReference>
<dbReference type="InterPro" id="IPR006483">
    <property type="entry name" value="CRISPR-assoc_Cas3_HD"/>
</dbReference>
<evidence type="ECO:0000256" key="6">
    <source>
        <dbReference type="ARBA" id="ARBA00022801"/>
    </source>
</evidence>
<comment type="similarity">
    <text evidence="1">In the N-terminal section; belongs to the CRISPR-associated nuclease Cas3-HD family.</text>
</comment>
<evidence type="ECO:0000256" key="2">
    <source>
        <dbReference type="ARBA" id="ARBA00009046"/>
    </source>
</evidence>
<keyword evidence="8" id="KW-0067">ATP-binding</keyword>
<dbReference type="EMBL" id="JAPEUL010000007">
    <property type="protein sequence ID" value="MCW4629269.1"/>
    <property type="molecule type" value="Genomic_DNA"/>
</dbReference>
<evidence type="ECO:0000256" key="7">
    <source>
        <dbReference type="ARBA" id="ARBA00022806"/>
    </source>
</evidence>
<protein>
    <submittedName>
        <fullName evidence="13">CRISPR-associated helicase/endonuclease Cas3</fullName>
    </submittedName>
</protein>
<dbReference type="Gene3D" id="1.10.3210.30">
    <property type="match status" value="1"/>
</dbReference>
<evidence type="ECO:0000259" key="10">
    <source>
        <dbReference type="PROSITE" id="PS51192"/>
    </source>
</evidence>
<name>A0ABT3KFQ0_9GAMM</name>
<evidence type="ECO:0000256" key="8">
    <source>
        <dbReference type="ARBA" id="ARBA00022840"/>
    </source>
</evidence>
<evidence type="ECO:0000313" key="14">
    <source>
        <dbReference type="Proteomes" id="UP001431181"/>
    </source>
</evidence>
<reference evidence="13" key="1">
    <citation type="submission" date="2022-11" db="EMBL/GenBank/DDBJ databases">
        <title>Marinomonas sp. nov., isolated from marine algae.</title>
        <authorList>
            <person name="Choi D.G."/>
            <person name="Kim J.M."/>
            <person name="Lee J.K."/>
            <person name="Baek J.H."/>
            <person name="Jeon C.O."/>
        </authorList>
    </citation>
    <scope>NUCLEOTIDE SEQUENCE</scope>
    <source>
        <strain evidence="13">KJ51-3</strain>
    </source>
</reference>
<keyword evidence="3" id="KW-0540">Nuclease</keyword>
<comment type="caution">
    <text evidence="13">The sequence shown here is derived from an EMBL/GenBank/DDBJ whole genome shotgun (WGS) entry which is preliminary data.</text>
</comment>
<dbReference type="InterPro" id="IPR050547">
    <property type="entry name" value="DEAD_box_RNA_helicases"/>
</dbReference>
<feature type="domain" description="HD Cas3-type" evidence="12">
    <location>
        <begin position="28"/>
        <end position="239"/>
    </location>
</feature>
<keyword evidence="9" id="KW-0051">Antiviral defense</keyword>
<dbReference type="InterPro" id="IPR014001">
    <property type="entry name" value="Helicase_ATP-bd"/>
</dbReference>
<dbReference type="InterPro" id="IPR001650">
    <property type="entry name" value="Helicase_C-like"/>
</dbReference>
<keyword evidence="6" id="KW-0378">Hydrolase</keyword>
<keyword evidence="14" id="KW-1185">Reference proteome</keyword>
<dbReference type="Pfam" id="PF22590">
    <property type="entry name" value="Cas3-like_C_2"/>
    <property type="match status" value="1"/>
</dbReference>
<dbReference type="NCBIfam" id="TIGR01596">
    <property type="entry name" value="cas3_HD"/>
    <property type="match status" value="1"/>
</dbReference>
<dbReference type="InterPro" id="IPR006474">
    <property type="entry name" value="Helicase_Cas3_CRISPR-ass_core"/>
</dbReference>
<comment type="similarity">
    <text evidence="2">In the central section; belongs to the CRISPR-associated helicase Cas3 family.</text>
</comment>
<accession>A0ABT3KFQ0</accession>